<dbReference type="InterPro" id="IPR049483">
    <property type="entry name" value="FAF1_2-like_UAS"/>
</dbReference>
<dbReference type="EMBL" id="JAJSOF020000005">
    <property type="protein sequence ID" value="KAJ4448215.1"/>
    <property type="molecule type" value="Genomic_DNA"/>
</dbReference>
<evidence type="ECO:0000313" key="3">
    <source>
        <dbReference type="EMBL" id="KAJ4448215.1"/>
    </source>
</evidence>
<protein>
    <recommendedName>
        <fullName evidence="2">UBX domain-containing protein</fullName>
    </recommendedName>
</protein>
<gene>
    <name evidence="3" type="ORF">ANN_10229</name>
</gene>
<dbReference type="CDD" id="cd17129">
    <property type="entry name" value="Ubl1_FAF1"/>
    <property type="match status" value="1"/>
</dbReference>
<dbReference type="Pfam" id="PF21021">
    <property type="entry name" value="FAF1"/>
    <property type="match status" value="1"/>
</dbReference>
<evidence type="ECO:0000313" key="4">
    <source>
        <dbReference type="Proteomes" id="UP001148838"/>
    </source>
</evidence>
<dbReference type="SMART" id="SM00594">
    <property type="entry name" value="UAS"/>
    <property type="match status" value="1"/>
</dbReference>
<dbReference type="CDD" id="cd17130">
    <property type="entry name" value="Ubl2_FAF1"/>
    <property type="match status" value="1"/>
</dbReference>
<comment type="caution">
    <text evidence="3">The sequence shown here is derived from an EMBL/GenBank/DDBJ whole genome shotgun (WGS) entry which is preliminary data.</text>
</comment>
<dbReference type="PROSITE" id="PS50033">
    <property type="entry name" value="UBX"/>
    <property type="match status" value="1"/>
</dbReference>
<evidence type="ECO:0000259" key="2">
    <source>
        <dbReference type="PROSITE" id="PS50033"/>
    </source>
</evidence>
<accession>A0ABQ8TSB1</accession>
<dbReference type="CDD" id="cd01771">
    <property type="entry name" value="UBX_UBXN3A"/>
    <property type="match status" value="1"/>
</dbReference>
<keyword evidence="4" id="KW-1185">Reference proteome</keyword>
<feature type="region of interest" description="Disordered" evidence="1">
    <location>
        <begin position="509"/>
        <end position="535"/>
    </location>
</feature>
<dbReference type="SMART" id="SM00166">
    <property type="entry name" value="UBX"/>
    <property type="match status" value="1"/>
</dbReference>
<dbReference type="InterPro" id="IPR001012">
    <property type="entry name" value="UBX_dom"/>
</dbReference>
<dbReference type="Gene3D" id="3.40.30.10">
    <property type="entry name" value="Glutaredoxin"/>
    <property type="match status" value="1"/>
</dbReference>
<dbReference type="PANTHER" id="PTHR23322">
    <property type="entry name" value="FAS-ASSOCIATED PROTEIN"/>
    <property type="match status" value="1"/>
</dbReference>
<proteinExistence type="predicted"/>
<sequence>MSENREEILADFQAAINRVMPQETQTLPSEMDVDVEMIEEIKREPSGPAKASPDVTVVSCIGSDCSLSFQLPVSVSADVIPLPSTSQSESNSRLLHFQIHFKERSIELQIPDTGTVGDLKTMVTAQLGIPICQQDFEGWKHYPSSDSTILASLNLPRENVLFLTIPDMRDGELSTEESNIAERLTQSYTLNVHDESQQKNYSLKFLGSKTVLEVKTDVYTLTDIPVRHQVWTGWPAQMKNDRVTLACSGIKHPVHEFTVKRAPFTSHPAKENRKIVVDLADSDNSSVEEFEDASETFTEDDIFVDVETKRMQPLIPDNVEDETAGCIHFADQFTNRYGECHPEFFPGSLDEAVKEACLKSAKDRRLLAVYLHHDGSVLTNVFCTQLLGFESVLQCLNNHFVVWGWDLTHESNKLKFLGSATRTLGSVAAMTIRNIEVERLPALLIIMRMRSATEIFTVVHGNVGVSELLTSLIQAIDVFTEQQRMEIREEDERAARELVKREQDAAYQESLEADRAKEEAKRNQELMENREKERREIQRQEVESIKEAYRLEVKSQLPAEPQEGAGDSITKIRFRLPKGECLVRRFQVTAPLKVLLDFLVVQGYPSDEYKVISSWPRRDLTSLDPKLTLQELNLCPQETVILEER</sequence>
<feature type="domain" description="UBX" evidence="2">
    <location>
        <begin position="565"/>
        <end position="642"/>
    </location>
</feature>
<dbReference type="InterPro" id="IPR006577">
    <property type="entry name" value="UAS"/>
</dbReference>
<dbReference type="InterPro" id="IPR050730">
    <property type="entry name" value="UBX_domain-protein"/>
</dbReference>
<name>A0ABQ8TSB1_PERAM</name>
<dbReference type="Gene3D" id="3.10.20.90">
    <property type="entry name" value="Phosphatidylinositol 3-kinase Catalytic Subunit, Chain A, domain 1"/>
    <property type="match status" value="3"/>
</dbReference>
<evidence type="ECO:0000256" key="1">
    <source>
        <dbReference type="SAM" id="MobiDB-lite"/>
    </source>
</evidence>
<dbReference type="InterPro" id="IPR033043">
    <property type="entry name" value="FAF1-like_UBX"/>
</dbReference>
<dbReference type="PANTHER" id="PTHR23322:SF96">
    <property type="entry name" value="FAS-ASSOCIATED FACTOR 1"/>
    <property type="match status" value="1"/>
</dbReference>
<dbReference type="SUPFAM" id="SSF52833">
    <property type="entry name" value="Thioredoxin-like"/>
    <property type="match status" value="1"/>
</dbReference>
<organism evidence="3 4">
    <name type="scientific">Periplaneta americana</name>
    <name type="common">American cockroach</name>
    <name type="synonym">Blatta americana</name>
    <dbReference type="NCBI Taxonomy" id="6978"/>
    <lineage>
        <taxon>Eukaryota</taxon>
        <taxon>Metazoa</taxon>
        <taxon>Ecdysozoa</taxon>
        <taxon>Arthropoda</taxon>
        <taxon>Hexapoda</taxon>
        <taxon>Insecta</taxon>
        <taxon>Pterygota</taxon>
        <taxon>Neoptera</taxon>
        <taxon>Polyneoptera</taxon>
        <taxon>Dictyoptera</taxon>
        <taxon>Blattodea</taxon>
        <taxon>Blattoidea</taxon>
        <taxon>Blattidae</taxon>
        <taxon>Blattinae</taxon>
        <taxon>Periplaneta</taxon>
    </lineage>
</organism>
<dbReference type="SUPFAM" id="SSF54236">
    <property type="entry name" value="Ubiquitin-like"/>
    <property type="match status" value="3"/>
</dbReference>
<reference evidence="3 4" key="1">
    <citation type="journal article" date="2022" name="Allergy">
        <title>Genome assembly and annotation of Periplaneta americana reveal a comprehensive cockroach allergen profile.</title>
        <authorList>
            <person name="Wang L."/>
            <person name="Xiong Q."/>
            <person name="Saelim N."/>
            <person name="Wang L."/>
            <person name="Nong W."/>
            <person name="Wan A.T."/>
            <person name="Shi M."/>
            <person name="Liu X."/>
            <person name="Cao Q."/>
            <person name="Hui J.H.L."/>
            <person name="Sookrung N."/>
            <person name="Leung T.F."/>
            <person name="Tungtrongchitr A."/>
            <person name="Tsui S.K.W."/>
        </authorList>
    </citation>
    <scope>NUCLEOTIDE SEQUENCE [LARGE SCALE GENOMIC DNA]</scope>
    <source>
        <strain evidence="3">PWHHKU_190912</strain>
    </source>
</reference>
<dbReference type="Pfam" id="PF00789">
    <property type="entry name" value="UBX"/>
    <property type="match status" value="1"/>
</dbReference>
<feature type="compositionally biased region" description="Basic and acidic residues" evidence="1">
    <location>
        <begin position="512"/>
        <end position="535"/>
    </location>
</feature>
<dbReference type="InterPro" id="IPR036249">
    <property type="entry name" value="Thioredoxin-like_sf"/>
</dbReference>
<dbReference type="Proteomes" id="UP001148838">
    <property type="component" value="Unassembled WGS sequence"/>
</dbReference>
<dbReference type="InterPro" id="IPR029071">
    <property type="entry name" value="Ubiquitin-like_domsf"/>
</dbReference>